<feature type="domain" description="Deoxynucleoside kinase" evidence="1">
    <location>
        <begin position="8"/>
        <end position="145"/>
    </location>
</feature>
<evidence type="ECO:0000259" key="1">
    <source>
        <dbReference type="Pfam" id="PF01712"/>
    </source>
</evidence>
<protein>
    <recommendedName>
        <fullName evidence="1">Deoxynucleoside kinase domain-containing protein</fullName>
    </recommendedName>
</protein>
<dbReference type="InterPro" id="IPR031314">
    <property type="entry name" value="DNK_dom"/>
</dbReference>
<gene>
    <name evidence="2" type="ORF">A2918_02265</name>
</gene>
<name>A0A1F8GB58_9BACT</name>
<dbReference type="Pfam" id="PF01712">
    <property type="entry name" value="dNK"/>
    <property type="match status" value="1"/>
</dbReference>
<organism evidence="2 3">
    <name type="scientific">Candidatus Yanofskybacteria bacterium RIFCSPLOWO2_01_FULL_42_49</name>
    <dbReference type="NCBI Taxonomy" id="1802694"/>
    <lineage>
        <taxon>Bacteria</taxon>
        <taxon>Candidatus Yanofskyibacteriota</taxon>
    </lineage>
</organism>
<proteinExistence type="predicted"/>
<accession>A0A1F8GB58</accession>
<sequence>MNNHGKVIFIEGIWGSGKTALVKVLKKSLDGRTVTLKEPNHLTSLKKASPEKITNWYLRAHHKNIRRAISLSSDNDTVLTERSPISSISFMRAYLNKDSRGLEKNMIRLETELGRILKLTGKKAVIVYLNHNLDRTLAKLHSKAHLKHLDSVDSLMILAKSTREFLARLNKRGIIDLIILKNE</sequence>
<reference evidence="2 3" key="1">
    <citation type="journal article" date="2016" name="Nat. Commun.">
        <title>Thousands of microbial genomes shed light on interconnected biogeochemical processes in an aquifer system.</title>
        <authorList>
            <person name="Anantharaman K."/>
            <person name="Brown C.T."/>
            <person name="Hug L.A."/>
            <person name="Sharon I."/>
            <person name="Castelle C.J."/>
            <person name="Probst A.J."/>
            <person name="Thomas B.C."/>
            <person name="Singh A."/>
            <person name="Wilkins M.J."/>
            <person name="Karaoz U."/>
            <person name="Brodie E.L."/>
            <person name="Williams K.H."/>
            <person name="Hubbard S.S."/>
            <person name="Banfield J.F."/>
        </authorList>
    </citation>
    <scope>NUCLEOTIDE SEQUENCE [LARGE SCALE GENOMIC DNA]</scope>
</reference>
<dbReference type="SUPFAM" id="SSF52540">
    <property type="entry name" value="P-loop containing nucleoside triphosphate hydrolases"/>
    <property type="match status" value="1"/>
</dbReference>
<dbReference type="AlphaFoldDB" id="A0A1F8GB58"/>
<dbReference type="Gene3D" id="3.40.50.300">
    <property type="entry name" value="P-loop containing nucleotide triphosphate hydrolases"/>
    <property type="match status" value="1"/>
</dbReference>
<comment type="caution">
    <text evidence="2">The sequence shown here is derived from an EMBL/GenBank/DDBJ whole genome shotgun (WGS) entry which is preliminary data.</text>
</comment>
<dbReference type="STRING" id="1802694.A2918_02265"/>
<evidence type="ECO:0000313" key="3">
    <source>
        <dbReference type="Proteomes" id="UP000178227"/>
    </source>
</evidence>
<evidence type="ECO:0000313" key="2">
    <source>
        <dbReference type="EMBL" id="OGN22563.1"/>
    </source>
</evidence>
<dbReference type="Proteomes" id="UP000178227">
    <property type="component" value="Unassembled WGS sequence"/>
</dbReference>
<dbReference type="EMBL" id="MGKI01000011">
    <property type="protein sequence ID" value="OGN22563.1"/>
    <property type="molecule type" value="Genomic_DNA"/>
</dbReference>
<dbReference type="InterPro" id="IPR027417">
    <property type="entry name" value="P-loop_NTPase"/>
</dbReference>